<evidence type="ECO:0000256" key="1">
    <source>
        <dbReference type="ARBA" id="ARBA00002606"/>
    </source>
</evidence>
<dbReference type="Gene3D" id="3.40.50.170">
    <property type="entry name" value="Formyl transferase, N-terminal domain"/>
    <property type="match status" value="1"/>
</dbReference>
<dbReference type="InterPro" id="IPR011034">
    <property type="entry name" value="Formyl_transferase-like_C_sf"/>
</dbReference>
<feature type="domain" description="Formyl transferase N-terminal" evidence="9">
    <location>
        <begin position="3"/>
        <end position="181"/>
    </location>
</feature>
<keyword evidence="5 8" id="KW-0808">Transferase</keyword>
<evidence type="ECO:0000256" key="4">
    <source>
        <dbReference type="ARBA" id="ARBA00016014"/>
    </source>
</evidence>
<dbReference type="PANTHER" id="PTHR11138">
    <property type="entry name" value="METHIONYL-TRNA FORMYLTRANSFERASE"/>
    <property type="match status" value="1"/>
</dbReference>
<dbReference type="AlphaFoldDB" id="A0A9D9DBU8"/>
<feature type="binding site" evidence="8">
    <location>
        <begin position="110"/>
        <end position="113"/>
    </location>
    <ligand>
        <name>(6S)-5,6,7,8-tetrahydrofolate</name>
        <dbReference type="ChEBI" id="CHEBI:57453"/>
    </ligand>
</feature>
<dbReference type="InterPro" id="IPR005793">
    <property type="entry name" value="Formyl_trans_C"/>
</dbReference>
<reference evidence="11" key="1">
    <citation type="submission" date="2020-10" db="EMBL/GenBank/DDBJ databases">
        <authorList>
            <person name="Gilroy R."/>
        </authorList>
    </citation>
    <scope>NUCLEOTIDE SEQUENCE</scope>
    <source>
        <strain evidence="11">17213</strain>
    </source>
</reference>
<dbReference type="GO" id="GO:0005829">
    <property type="term" value="C:cytosol"/>
    <property type="evidence" value="ECO:0007669"/>
    <property type="project" value="TreeGrafter"/>
</dbReference>
<dbReference type="InterPro" id="IPR044135">
    <property type="entry name" value="Met-tRNA-FMT_C"/>
</dbReference>
<evidence type="ECO:0000256" key="3">
    <source>
        <dbReference type="ARBA" id="ARBA00012261"/>
    </source>
</evidence>
<accession>A0A9D9DBU8</accession>
<evidence type="ECO:0000256" key="6">
    <source>
        <dbReference type="ARBA" id="ARBA00022917"/>
    </source>
</evidence>
<evidence type="ECO:0000313" key="12">
    <source>
        <dbReference type="Proteomes" id="UP000823631"/>
    </source>
</evidence>
<evidence type="ECO:0000259" key="10">
    <source>
        <dbReference type="Pfam" id="PF02911"/>
    </source>
</evidence>
<dbReference type="InterPro" id="IPR037022">
    <property type="entry name" value="Formyl_trans_C_sf"/>
</dbReference>
<evidence type="ECO:0000259" key="9">
    <source>
        <dbReference type="Pfam" id="PF00551"/>
    </source>
</evidence>
<gene>
    <name evidence="8" type="primary">fmt</name>
    <name evidence="11" type="ORF">IAB19_04160</name>
</gene>
<dbReference type="Gene3D" id="3.10.25.10">
    <property type="entry name" value="Formyl transferase, C-terminal domain"/>
    <property type="match status" value="1"/>
</dbReference>
<dbReference type="Proteomes" id="UP000823631">
    <property type="component" value="Unassembled WGS sequence"/>
</dbReference>
<sequence length="312" mass="33191">MSRIIFAGTPDFAAVHLQALLEAGIKPVAVYTQPDRPAGRGHKLQPSAVKKLALEHGLEVRTPLNFKEETDRQAFRDLNADLAIVVAYGLLLPEAVFAAPRLGCINVHASLLPRWRGAAPIQRAILSGDKETGVTIMQIGAGLDTGDMYCKKSLEIAADDTAESLFDKLAALGAKTLVQVLPDILEGKIVPQKQDDSEAVYAKKLDKSESPLDFTKSAQALSLQVRGLYPWPAATFAHQGVTYKVFGAQALAESTGSEPGVIGRADKRGLMVSCAEGALLITSLQAPGKKACDAAAFVRSHQELFAPGVKLG</sequence>
<dbReference type="Pfam" id="PF00551">
    <property type="entry name" value="Formyl_trans_N"/>
    <property type="match status" value="1"/>
</dbReference>
<dbReference type="NCBIfam" id="TIGR00460">
    <property type="entry name" value="fmt"/>
    <property type="match status" value="1"/>
</dbReference>
<dbReference type="Pfam" id="PF02911">
    <property type="entry name" value="Formyl_trans_C"/>
    <property type="match status" value="1"/>
</dbReference>
<dbReference type="PANTHER" id="PTHR11138:SF5">
    <property type="entry name" value="METHIONYL-TRNA FORMYLTRANSFERASE, MITOCHONDRIAL"/>
    <property type="match status" value="1"/>
</dbReference>
<dbReference type="InterPro" id="IPR036477">
    <property type="entry name" value="Formyl_transf_N_sf"/>
</dbReference>
<dbReference type="InterPro" id="IPR005794">
    <property type="entry name" value="Fmt"/>
</dbReference>
<proteinExistence type="inferred from homology"/>
<dbReference type="GO" id="GO:0004479">
    <property type="term" value="F:methionyl-tRNA formyltransferase activity"/>
    <property type="evidence" value="ECO:0007669"/>
    <property type="project" value="UniProtKB-UniRule"/>
</dbReference>
<dbReference type="InterPro" id="IPR002376">
    <property type="entry name" value="Formyl_transf_N"/>
</dbReference>
<reference evidence="11" key="2">
    <citation type="journal article" date="2021" name="PeerJ">
        <title>Extensive microbial diversity within the chicken gut microbiome revealed by metagenomics and culture.</title>
        <authorList>
            <person name="Gilroy R."/>
            <person name="Ravi A."/>
            <person name="Getino M."/>
            <person name="Pursley I."/>
            <person name="Horton D.L."/>
            <person name="Alikhan N.F."/>
            <person name="Baker D."/>
            <person name="Gharbi K."/>
            <person name="Hall N."/>
            <person name="Watson M."/>
            <person name="Adriaenssens E.M."/>
            <person name="Foster-Nyarko E."/>
            <person name="Jarju S."/>
            <person name="Secka A."/>
            <person name="Antonio M."/>
            <person name="Oren A."/>
            <person name="Chaudhuri R.R."/>
            <person name="La Ragione R."/>
            <person name="Hildebrand F."/>
            <person name="Pallen M.J."/>
        </authorList>
    </citation>
    <scope>NUCLEOTIDE SEQUENCE</scope>
    <source>
        <strain evidence="11">17213</strain>
    </source>
</reference>
<dbReference type="CDD" id="cd08646">
    <property type="entry name" value="FMT_core_Met-tRNA-FMT_N"/>
    <property type="match status" value="1"/>
</dbReference>
<feature type="domain" description="Formyl transferase C-terminal" evidence="10">
    <location>
        <begin position="204"/>
        <end position="301"/>
    </location>
</feature>
<dbReference type="EMBL" id="JADINH010000089">
    <property type="protein sequence ID" value="MBO8415560.1"/>
    <property type="molecule type" value="Genomic_DNA"/>
</dbReference>
<keyword evidence="6 8" id="KW-0648">Protein biosynthesis</keyword>
<comment type="caution">
    <text evidence="11">The sequence shown here is derived from an EMBL/GenBank/DDBJ whole genome shotgun (WGS) entry which is preliminary data.</text>
</comment>
<organism evidence="11 12">
    <name type="scientific">Candidatus Avisuccinivibrio stercorigallinarum</name>
    <dbReference type="NCBI Taxonomy" id="2840704"/>
    <lineage>
        <taxon>Bacteria</taxon>
        <taxon>Pseudomonadati</taxon>
        <taxon>Pseudomonadota</taxon>
        <taxon>Gammaproteobacteria</taxon>
        <taxon>Aeromonadales</taxon>
        <taxon>Succinivibrionaceae</taxon>
        <taxon>Succinivibrionaceae incertae sedis</taxon>
        <taxon>Candidatus Avisuccinivibrio</taxon>
    </lineage>
</organism>
<dbReference type="HAMAP" id="MF_00182">
    <property type="entry name" value="Formyl_trans"/>
    <property type="match status" value="1"/>
</dbReference>
<comment type="catalytic activity">
    <reaction evidence="7 8">
        <text>L-methionyl-tRNA(fMet) + (6R)-10-formyltetrahydrofolate = N-formyl-L-methionyl-tRNA(fMet) + (6S)-5,6,7,8-tetrahydrofolate + H(+)</text>
        <dbReference type="Rhea" id="RHEA:24380"/>
        <dbReference type="Rhea" id="RHEA-COMP:9952"/>
        <dbReference type="Rhea" id="RHEA-COMP:9953"/>
        <dbReference type="ChEBI" id="CHEBI:15378"/>
        <dbReference type="ChEBI" id="CHEBI:57453"/>
        <dbReference type="ChEBI" id="CHEBI:78530"/>
        <dbReference type="ChEBI" id="CHEBI:78844"/>
        <dbReference type="ChEBI" id="CHEBI:195366"/>
        <dbReference type="EC" id="2.1.2.9"/>
    </reaction>
</comment>
<evidence type="ECO:0000256" key="5">
    <source>
        <dbReference type="ARBA" id="ARBA00022679"/>
    </source>
</evidence>
<comment type="function">
    <text evidence="1 8">Attaches a formyl group to the free amino group of methionyl-tRNA(fMet). The formyl group appears to play a dual role in the initiator identity of N-formylmethionyl-tRNA by promoting its recognition by IF2 and preventing the misappropriation of this tRNA by the elongation apparatus.</text>
</comment>
<name>A0A9D9DBU8_9GAMM</name>
<dbReference type="SUPFAM" id="SSF53328">
    <property type="entry name" value="Formyltransferase"/>
    <property type="match status" value="1"/>
</dbReference>
<evidence type="ECO:0000256" key="7">
    <source>
        <dbReference type="ARBA" id="ARBA00048558"/>
    </source>
</evidence>
<protein>
    <recommendedName>
        <fullName evidence="4 8">Methionyl-tRNA formyltransferase</fullName>
        <ecNumber evidence="3 8">2.1.2.9</ecNumber>
    </recommendedName>
</protein>
<evidence type="ECO:0000256" key="8">
    <source>
        <dbReference type="HAMAP-Rule" id="MF_00182"/>
    </source>
</evidence>
<evidence type="ECO:0000313" key="11">
    <source>
        <dbReference type="EMBL" id="MBO8415560.1"/>
    </source>
</evidence>
<evidence type="ECO:0000256" key="2">
    <source>
        <dbReference type="ARBA" id="ARBA00010699"/>
    </source>
</evidence>
<comment type="similarity">
    <text evidence="2 8">Belongs to the Fmt family.</text>
</comment>
<dbReference type="EC" id="2.1.2.9" evidence="3 8"/>
<dbReference type="InterPro" id="IPR041711">
    <property type="entry name" value="Met-tRNA-FMT_N"/>
</dbReference>
<dbReference type="CDD" id="cd08704">
    <property type="entry name" value="Met_tRNA_FMT_C"/>
    <property type="match status" value="1"/>
</dbReference>
<dbReference type="SUPFAM" id="SSF50486">
    <property type="entry name" value="FMT C-terminal domain-like"/>
    <property type="match status" value="1"/>
</dbReference>